<dbReference type="CDD" id="cd03426">
    <property type="entry name" value="NUDIX_CoAse_Nudt7"/>
    <property type="match status" value="1"/>
</dbReference>
<dbReference type="KEGG" id="meg:DKB62_11420"/>
<dbReference type="EMBL" id="CP029462">
    <property type="protein sequence ID" value="AXL22121.1"/>
    <property type="molecule type" value="Genomic_DNA"/>
</dbReference>
<dbReference type="Pfam" id="PF00293">
    <property type="entry name" value="NUDIX"/>
    <property type="match status" value="1"/>
</dbReference>
<evidence type="ECO:0000256" key="1">
    <source>
        <dbReference type="ARBA" id="ARBA00001936"/>
    </source>
</evidence>
<feature type="domain" description="Nudix hydrolase" evidence="7">
    <location>
        <begin position="16"/>
        <end position="159"/>
    </location>
</feature>
<keyword evidence="4" id="KW-0378">Hydrolase</keyword>
<dbReference type="Gene3D" id="3.90.79.10">
    <property type="entry name" value="Nucleoside Triphosphate Pyrophosphohydrolase"/>
    <property type="match status" value="1"/>
</dbReference>
<dbReference type="PANTHER" id="PTHR12992">
    <property type="entry name" value="NUDIX HYDROLASE"/>
    <property type="match status" value="1"/>
</dbReference>
<dbReference type="GO" id="GO:0010945">
    <property type="term" value="F:coenzyme A diphosphatase activity"/>
    <property type="evidence" value="ECO:0007669"/>
    <property type="project" value="InterPro"/>
</dbReference>
<gene>
    <name evidence="8" type="ORF">DKB62_11420</name>
</gene>
<evidence type="ECO:0000259" key="7">
    <source>
        <dbReference type="PROSITE" id="PS51462"/>
    </source>
</evidence>
<dbReference type="Proteomes" id="UP000254337">
    <property type="component" value="Chromosome"/>
</dbReference>
<dbReference type="PANTHER" id="PTHR12992:SF11">
    <property type="entry name" value="MITOCHONDRIAL COENZYME A DIPHOSPHATASE NUDT8"/>
    <property type="match status" value="1"/>
</dbReference>
<dbReference type="PROSITE" id="PS51462">
    <property type="entry name" value="NUDIX"/>
    <property type="match status" value="1"/>
</dbReference>
<protein>
    <submittedName>
        <fullName evidence="8">CoA pyrophosphatase</fullName>
    </submittedName>
</protein>
<evidence type="ECO:0000256" key="5">
    <source>
        <dbReference type="ARBA" id="ARBA00022842"/>
    </source>
</evidence>
<comment type="cofactor">
    <cofactor evidence="1">
        <name>Mn(2+)</name>
        <dbReference type="ChEBI" id="CHEBI:29035"/>
    </cofactor>
</comment>
<evidence type="ECO:0000256" key="2">
    <source>
        <dbReference type="ARBA" id="ARBA00001946"/>
    </source>
</evidence>
<dbReference type="InterPro" id="IPR045121">
    <property type="entry name" value="CoAse"/>
</dbReference>
<dbReference type="AlphaFoldDB" id="A0A346B1X8"/>
<evidence type="ECO:0000313" key="9">
    <source>
        <dbReference type="Proteomes" id="UP000254337"/>
    </source>
</evidence>
<dbReference type="InterPro" id="IPR015797">
    <property type="entry name" value="NUDIX_hydrolase-like_dom_sf"/>
</dbReference>
<keyword evidence="9" id="KW-1185">Reference proteome</keyword>
<proteinExistence type="predicted"/>
<evidence type="ECO:0000256" key="4">
    <source>
        <dbReference type="ARBA" id="ARBA00022801"/>
    </source>
</evidence>
<dbReference type="SUPFAM" id="SSF55811">
    <property type="entry name" value="Nudix"/>
    <property type="match status" value="1"/>
</dbReference>
<reference evidence="8 9" key="1">
    <citation type="submission" date="2018-05" db="EMBL/GenBank/DDBJ databases">
        <title>Complete genome sequence of Megasphaera sp. AJH120T, isolated from the ceca of a chicken.</title>
        <authorList>
            <person name="Maki J."/>
            <person name="Looft T."/>
        </authorList>
    </citation>
    <scope>NUCLEOTIDE SEQUENCE [LARGE SCALE GENOMIC DNA]</scope>
    <source>
        <strain evidence="8 9">AJH120</strain>
    </source>
</reference>
<keyword evidence="5" id="KW-0460">Magnesium</keyword>
<keyword evidence="3" id="KW-0479">Metal-binding</keyword>
<name>A0A346B1X8_9FIRM</name>
<dbReference type="GO" id="GO:0046872">
    <property type="term" value="F:metal ion binding"/>
    <property type="evidence" value="ECO:0007669"/>
    <property type="project" value="UniProtKB-KW"/>
</dbReference>
<evidence type="ECO:0000256" key="6">
    <source>
        <dbReference type="ARBA" id="ARBA00023211"/>
    </source>
</evidence>
<organism evidence="8 9">
    <name type="scientific">Megasphaera stantonii</name>
    <dbReference type="NCBI Taxonomy" id="2144175"/>
    <lineage>
        <taxon>Bacteria</taxon>
        <taxon>Bacillati</taxon>
        <taxon>Bacillota</taxon>
        <taxon>Negativicutes</taxon>
        <taxon>Veillonellales</taxon>
        <taxon>Veillonellaceae</taxon>
        <taxon>Megasphaera</taxon>
    </lineage>
</organism>
<dbReference type="RefSeq" id="WP_107195292.1">
    <property type="nucleotide sequence ID" value="NZ_CP029462.1"/>
</dbReference>
<evidence type="ECO:0000256" key="3">
    <source>
        <dbReference type="ARBA" id="ARBA00022723"/>
    </source>
</evidence>
<sequence length="204" mass="22903">MDEFKPWPERIVRQNPCMNTVPCAVLAPVVCVDGEEHLVFEVRSSKLSWQPGDICFPGGVIEKSDSSPLEAALRETQEELGVSPSHIHVWGPLDYVESPVGVKIYPFAAYIDTTDFVISRGEIDHIFTVPLDWFAAHEPEIAQVELATRPGPGFPAGLPVSNQVGWKKRSTYNVLFYAYKEYKIWGITAQILDNFRGIRDIINT</sequence>
<keyword evidence="6" id="KW-0464">Manganese</keyword>
<comment type="cofactor">
    <cofactor evidence="2">
        <name>Mg(2+)</name>
        <dbReference type="ChEBI" id="CHEBI:18420"/>
    </cofactor>
</comment>
<dbReference type="InterPro" id="IPR000086">
    <property type="entry name" value="NUDIX_hydrolase_dom"/>
</dbReference>
<evidence type="ECO:0000313" key="8">
    <source>
        <dbReference type="EMBL" id="AXL22121.1"/>
    </source>
</evidence>
<dbReference type="OrthoDB" id="9802805at2"/>
<accession>A0A346B1X8</accession>